<keyword evidence="1" id="KW-0175">Coiled coil</keyword>
<accession>A0AAD2DB87</accession>
<proteinExistence type="predicted"/>
<feature type="coiled-coil region" evidence="1">
    <location>
        <begin position="410"/>
        <end position="437"/>
    </location>
</feature>
<evidence type="ECO:0000313" key="3">
    <source>
        <dbReference type="EMBL" id="CAI2386106.1"/>
    </source>
</evidence>
<feature type="region of interest" description="Disordered" evidence="2">
    <location>
        <begin position="695"/>
        <end position="719"/>
    </location>
</feature>
<dbReference type="Proteomes" id="UP001295684">
    <property type="component" value="Unassembled WGS sequence"/>
</dbReference>
<feature type="coiled-coil region" evidence="1">
    <location>
        <begin position="620"/>
        <end position="647"/>
    </location>
</feature>
<organism evidence="3 4">
    <name type="scientific">Euplotes crassus</name>
    <dbReference type="NCBI Taxonomy" id="5936"/>
    <lineage>
        <taxon>Eukaryota</taxon>
        <taxon>Sar</taxon>
        <taxon>Alveolata</taxon>
        <taxon>Ciliophora</taxon>
        <taxon>Intramacronucleata</taxon>
        <taxon>Spirotrichea</taxon>
        <taxon>Hypotrichia</taxon>
        <taxon>Euplotida</taxon>
        <taxon>Euplotidae</taxon>
        <taxon>Moneuplotes</taxon>
    </lineage>
</organism>
<comment type="caution">
    <text evidence="3">The sequence shown here is derived from an EMBL/GenBank/DDBJ whole genome shotgun (WGS) entry which is preliminary data.</text>
</comment>
<protein>
    <submittedName>
        <fullName evidence="3">Uncharacterized protein</fullName>
    </submittedName>
</protein>
<feature type="region of interest" description="Disordered" evidence="2">
    <location>
        <begin position="739"/>
        <end position="769"/>
    </location>
</feature>
<sequence length="792" mass="91588">MNNLNSVKYNKENLVERKPNFPSLKACKGNKKTFERENLDFVKDIPENLRPKREVEEIRKRNVDYRRRNKAFGTKNMSFCGQESQKLTKYSFGCAKFSVPSSFQKNSKFSKTKLISKKSVNSSVKMREFMTNHKFQLEKSREKTGKLLNKKELSTNTITIMHDKEKSFKESTIDHNLNYSDSNSGNFERIYKTYRNNLDITNQKCSQKYLKSNCKIQKILSGYLNSSKSQNISCSTSQASLSQNLRSFHSRNNDSCRAHLRPKSSFVGHPKLWQPNLPQRIGQGSGSVDESDLRDTHHKKLNAASINLDRQDIHDMYGIRARSCIDQRNEDSRTDELLRKLSPQQRQEIFRIREEGKHRCKQILHQIGEIKSKTSEKALETSSRRSQSQSEEYMKSIAGNYQEILKSLSNNEVSAKLEGYEARMKTFQTEIQNIQADISQQSLLLNKKMSQNYALNSSSQKWPTSVNESDVVYRKRVLDNSENFNAKESIIIQNSSLSKYNSCGTLEPRFSEEKMNNGKTKLHRKNASRSSICAISTLKDVQPSPVRQEDFINNSGKKVQTDLRSSYISNKSNPYSKKLVDQSQVLCDEEIKIYEMEIELLVKKLKYYQTQLQHLGDEVTSDWELMIQTIQRQLEEKENELIQKKNIKHTSQAQHHPKTCFNYQFNSSQRLSITKTTKNRPNHQPINLHILPKAHTPHLSPLNESATSLTSIPNEHTPHPQAHVQLSTLLTTHQIHSKPTVNFRGSPVQDPPTSSQEGGSPSQSLYVERKKRYEGLKESKRFYEKNCFNRDK</sequence>
<evidence type="ECO:0000313" key="4">
    <source>
        <dbReference type="Proteomes" id="UP001295684"/>
    </source>
</evidence>
<dbReference type="AlphaFoldDB" id="A0AAD2DB87"/>
<gene>
    <name evidence="3" type="ORF">ECRASSUSDP1_LOCUS27709</name>
</gene>
<reference evidence="3" key="1">
    <citation type="submission" date="2023-07" db="EMBL/GenBank/DDBJ databases">
        <authorList>
            <consortium name="AG Swart"/>
            <person name="Singh M."/>
            <person name="Singh A."/>
            <person name="Seah K."/>
            <person name="Emmerich C."/>
        </authorList>
    </citation>
    <scope>NUCLEOTIDE SEQUENCE</scope>
    <source>
        <strain evidence="3">DP1</strain>
    </source>
</reference>
<feature type="compositionally biased region" description="Polar residues" evidence="2">
    <location>
        <begin position="702"/>
        <end position="714"/>
    </location>
</feature>
<evidence type="ECO:0000256" key="1">
    <source>
        <dbReference type="SAM" id="Coils"/>
    </source>
</evidence>
<name>A0AAD2DB87_EUPCR</name>
<feature type="region of interest" description="Disordered" evidence="2">
    <location>
        <begin position="274"/>
        <end position="293"/>
    </location>
</feature>
<dbReference type="EMBL" id="CAMPGE010028589">
    <property type="protein sequence ID" value="CAI2386106.1"/>
    <property type="molecule type" value="Genomic_DNA"/>
</dbReference>
<keyword evidence="4" id="KW-1185">Reference proteome</keyword>
<feature type="compositionally biased region" description="Polar residues" evidence="2">
    <location>
        <begin position="751"/>
        <end position="765"/>
    </location>
</feature>
<evidence type="ECO:0000256" key="2">
    <source>
        <dbReference type="SAM" id="MobiDB-lite"/>
    </source>
</evidence>